<dbReference type="eggNOG" id="COG0396">
    <property type="taxonomic scope" value="Bacteria"/>
</dbReference>
<dbReference type="PROSITE" id="PS50893">
    <property type="entry name" value="ABC_TRANSPORTER_2"/>
    <property type="match status" value="1"/>
</dbReference>
<dbReference type="KEGG" id="ssm:Spirs_0061"/>
<dbReference type="GO" id="GO:0005524">
    <property type="term" value="F:ATP binding"/>
    <property type="evidence" value="ECO:0007669"/>
    <property type="project" value="UniProtKB-KW"/>
</dbReference>
<feature type="domain" description="ABC transporter" evidence="4">
    <location>
        <begin position="4"/>
        <end position="246"/>
    </location>
</feature>
<dbReference type="CDD" id="cd03217">
    <property type="entry name" value="ABC_FeS_Assembly"/>
    <property type="match status" value="1"/>
</dbReference>
<organism evidence="5 6">
    <name type="scientific">Sediminispirochaeta smaragdinae (strain DSM 11293 / JCM 15392 / SEBR 4228)</name>
    <name type="common">Spirochaeta smaragdinae</name>
    <dbReference type="NCBI Taxonomy" id="573413"/>
    <lineage>
        <taxon>Bacteria</taxon>
        <taxon>Pseudomonadati</taxon>
        <taxon>Spirochaetota</taxon>
        <taxon>Spirochaetia</taxon>
        <taxon>Spirochaetales</taxon>
        <taxon>Spirochaetaceae</taxon>
        <taxon>Sediminispirochaeta</taxon>
    </lineage>
</organism>
<dbReference type="OrthoDB" id="9806149at2"/>
<dbReference type="EMBL" id="CP002116">
    <property type="protein sequence ID" value="ADK79221.1"/>
    <property type="molecule type" value="Genomic_DNA"/>
</dbReference>
<dbReference type="PANTHER" id="PTHR43204:SF1">
    <property type="entry name" value="ABC TRANSPORTER I FAMILY MEMBER 6, CHLOROPLASTIC"/>
    <property type="match status" value="1"/>
</dbReference>
<evidence type="ECO:0000256" key="1">
    <source>
        <dbReference type="ARBA" id="ARBA00006216"/>
    </source>
</evidence>
<dbReference type="SMART" id="SM00382">
    <property type="entry name" value="AAA"/>
    <property type="match status" value="1"/>
</dbReference>
<dbReference type="HOGENOM" id="CLU_000604_48_1_12"/>
<dbReference type="InterPro" id="IPR003439">
    <property type="entry name" value="ABC_transporter-like_ATP-bd"/>
</dbReference>
<dbReference type="Gene3D" id="3.40.50.300">
    <property type="entry name" value="P-loop containing nucleotide triphosphate hydrolases"/>
    <property type="match status" value="1"/>
</dbReference>
<sequence>MSVLTIKGLRASIDGKPILNGVDLILKSGEVHALMGPNGSGKSTLANVIMGNPRYEVTGGTIDLDGTDILALPVHERARLGLFLAFQYPVEIPGLSMAKFLRRAAETRLSQGQNLRVSSFLKGVRADMDRLSFDKAFLNRSLNDGFSGGEKKRAEILQLLTLKPKLAIFDETDSGLDIDAIKSVAAGIDHMRGPDFGALIITHYRRILDYLAPEFVHVLFQGRVVLSGGNEIVRELEERGYDWVKEGYGEAGGTPLVPETKASQAAHV</sequence>
<gene>
    <name evidence="5" type="ordered locus">Spirs_0061</name>
</gene>
<dbReference type="Proteomes" id="UP000002318">
    <property type="component" value="Chromosome"/>
</dbReference>
<dbReference type="RefSeq" id="WP_013252685.1">
    <property type="nucleotide sequence ID" value="NC_014364.1"/>
</dbReference>
<reference evidence="5 6" key="1">
    <citation type="journal article" date="2010" name="Stand. Genomic Sci.">
        <title>Complete genome sequence of Spirochaeta smaragdinae type strain (SEBR 4228).</title>
        <authorList>
            <person name="Mavromatis K."/>
            <person name="Yasawong M."/>
            <person name="Chertkov O."/>
            <person name="Lapidus A."/>
            <person name="Lucas S."/>
            <person name="Nolan M."/>
            <person name="Del Rio T.G."/>
            <person name="Tice H."/>
            <person name="Cheng J.F."/>
            <person name="Pitluck S."/>
            <person name="Liolios K."/>
            <person name="Ivanova N."/>
            <person name="Tapia R."/>
            <person name="Han C."/>
            <person name="Bruce D."/>
            <person name="Goodwin L."/>
            <person name="Pati A."/>
            <person name="Chen A."/>
            <person name="Palaniappan K."/>
            <person name="Land M."/>
            <person name="Hauser L."/>
            <person name="Chang Y.J."/>
            <person name="Jeffries C.D."/>
            <person name="Detter J.C."/>
            <person name="Rohde M."/>
            <person name="Brambilla E."/>
            <person name="Spring S."/>
            <person name="Goker M."/>
            <person name="Sikorski J."/>
            <person name="Woyke T."/>
            <person name="Bristow J."/>
            <person name="Eisen J.A."/>
            <person name="Markowitz V."/>
            <person name="Hugenholtz P."/>
            <person name="Klenk H.P."/>
            <person name="Kyrpides N.C."/>
        </authorList>
    </citation>
    <scope>NUCLEOTIDE SEQUENCE [LARGE SCALE GENOMIC DNA]</scope>
    <source>
        <strain evidence="6">DSM 11293 / JCM 15392 / SEBR 4228</strain>
    </source>
</reference>
<dbReference type="GO" id="GO:0016887">
    <property type="term" value="F:ATP hydrolysis activity"/>
    <property type="evidence" value="ECO:0007669"/>
    <property type="project" value="InterPro"/>
</dbReference>
<evidence type="ECO:0000256" key="3">
    <source>
        <dbReference type="ARBA" id="ARBA00022840"/>
    </source>
</evidence>
<keyword evidence="6" id="KW-1185">Reference proteome</keyword>
<dbReference type="PROSITE" id="PS00211">
    <property type="entry name" value="ABC_TRANSPORTER_1"/>
    <property type="match status" value="1"/>
</dbReference>
<dbReference type="Pfam" id="PF00005">
    <property type="entry name" value="ABC_tran"/>
    <property type="match status" value="1"/>
</dbReference>
<dbReference type="InterPro" id="IPR027417">
    <property type="entry name" value="P-loop_NTPase"/>
</dbReference>
<evidence type="ECO:0000313" key="5">
    <source>
        <dbReference type="EMBL" id="ADK79221.1"/>
    </source>
</evidence>
<dbReference type="PANTHER" id="PTHR43204">
    <property type="entry name" value="ABC TRANSPORTER I FAMILY MEMBER 6, CHLOROPLASTIC"/>
    <property type="match status" value="1"/>
</dbReference>
<accession>E1R6T9</accession>
<dbReference type="STRING" id="573413.Spirs_0061"/>
<protein>
    <submittedName>
        <fullName evidence="5">FeS assembly ATPase SufC</fullName>
    </submittedName>
</protein>
<dbReference type="InterPro" id="IPR003593">
    <property type="entry name" value="AAA+_ATPase"/>
</dbReference>
<dbReference type="NCBIfam" id="TIGR01978">
    <property type="entry name" value="sufC"/>
    <property type="match status" value="1"/>
</dbReference>
<evidence type="ECO:0000259" key="4">
    <source>
        <dbReference type="PROSITE" id="PS50893"/>
    </source>
</evidence>
<comment type="similarity">
    <text evidence="1">Belongs to the ABC transporter superfamily. Ycf16 family.</text>
</comment>
<dbReference type="AlphaFoldDB" id="E1R6T9"/>
<evidence type="ECO:0000256" key="2">
    <source>
        <dbReference type="ARBA" id="ARBA00022741"/>
    </source>
</evidence>
<dbReference type="SUPFAM" id="SSF52540">
    <property type="entry name" value="P-loop containing nucleoside triphosphate hydrolases"/>
    <property type="match status" value="1"/>
</dbReference>
<dbReference type="InterPro" id="IPR017871">
    <property type="entry name" value="ABC_transporter-like_CS"/>
</dbReference>
<dbReference type="InterPro" id="IPR010230">
    <property type="entry name" value="FeS-cluster_ATPase_SufC"/>
</dbReference>
<name>E1R6T9_SEDSS</name>
<evidence type="ECO:0000313" key="6">
    <source>
        <dbReference type="Proteomes" id="UP000002318"/>
    </source>
</evidence>
<keyword evidence="3" id="KW-0067">ATP-binding</keyword>
<proteinExistence type="inferred from homology"/>
<keyword evidence="2" id="KW-0547">Nucleotide-binding</keyword>